<dbReference type="PANTHER" id="PTHR45621">
    <property type="entry name" value="OS01G0588500 PROTEIN-RELATED"/>
    <property type="match status" value="1"/>
</dbReference>
<sequence>MGNVLKPFKQQPSSFAYQPLTVPLISEVGAQNENLRVFSFKEWMKATKKYRQDMVELCDNPYIRFRTFYKGYIDNTTFAPSRTTTGTPVSVVEYLHKSSQARQEWVEEVKSLERFSHPNLVKILGYCCKDNKSLLVLEDLHQGSLDHHIFGKEEGLPWGIRVKIAIGTAQGLAFFHSIMNTPLHQELRLHNIMLNKQYNAKLFYLESNKRNCLEEGPFVALLKYMPPECAMSARLGIEADVYIFGVILLEILAGSKARSRNMKNQSSDDWTGSFLPDNYKIEEIIDPRLGSDYPVDAATKMFTLIQSCTKRDKKNRPLMQQVLDVLNNIAEIKY</sequence>
<proteinExistence type="predicted"/>
<feature type="domain" description="Protein kinase" evidence="3">
    <location>
        <begin position="62"/>
        <end position="334"/>
    </location>
</feature>
<comment type="caution">
    <text evidence="4">The sequence shown here is derived from an EMBL/GenBank/DDBJ whole genome shotgun (WGS) entry which is preliminary data.</text>
</comment>
<name>A0A8T1YVH9_9BRAS</name>
<dbReference type="Proteomes" id="UP000694240">
    <property type="component" value="Chromosome 11"/>
</dbReference>
<evidence type="ECO:0000256" key="2">
    <source>
        <dbReference type="ARBA" id="ARBA00022475"/>
    </source>
</evidence>
<accession>A0A8T1YVH9</accession>
<dbReference type="PROSITE" id="PS50011">
    <property type="entry name" value="PROTEIN_KINASE_DOM"/>
    <property type="match status" value="1"/>
</dbReference>
<dbReference type="InterPro" id="IPR001245">
    <property type="entry name" value="Ser-Thr/Tyr_kinase_cat_dom"/>
</dbReference>
<keyword evidence="5" id="KW-1185">Reference proteome</keyword>
<evidence type="ECO:0000313" key="4">
    <source>
        <dbReference type="EMBL" id="KAG7550294.1"/>
    </source>
</evidence>
<evidence type="ECO:0000259" key="3">
    <source>
        <dbReference type="PROSITE" id="PS50011"/>
    </source>
</evidence>
<gene>
    <name evidence="4" type="ORF">ISN45_Aa06g010920</name>
</gene>
<reference evidence="4 5" key="1">
    <citation type="submission" date="2020-12" db="EMBL/GenBank/DDBJ databases">
        <title>Concerted genomic and epigenomic changes stabilize Arabidopsis allopolyploids.</title>
        <authorList>
            <person name="Chen Z."/>
        </authorList>
    </citation>
    <scope>NUCLEOTIDE SEQUENCE [LARGE SCALE GENOMIC DNA]</scope>
    <source>
        <strain evidence="4">Allo738</strain>
        <tissue evidence="4">Leaf</tissue>
    </source>
</reference>
<keyword evidence="4" id="KW-0808">Transferase</keyword>
<evidence type="ECO:0000313" key="5">
    <source>
        <dbReference type="Proteomes" id="UP000694240"/>
    </source>
</evidence>
<keyword evidence="2" id="KW-0472">Membrane</keyword>
<dbReference type="AlphaFoldDB" id="A0A8T1YVH9"/>
<dbReference type="InterPro" id="IPR000719">
    <property type="entry name" value="Prot_kinase_dom"/>
</dbReference>
<dbReference type="GO" id="GO:0005886">
    <property type="term" value="C:plasma membrane"/>
    <property type="evidence" value="ECO:0007669"/>
    <property type="project" value="UniProtKB-SubCell"/>
</dbReference>
<dbReference type="EMBL" id="JAEFBK010000011">
    <property type="protein sequence ID" value="KAG7550294.1"/>
    <property type="molecule type" value="Genomic_DNA"/>
</dbReference>
<dbReference type="GO" id="GO:0005524">
    <property type="term" value="F:ATP binding"/>
    <property type="evidence" value="ECO:0007669"/>
    <property type="project" value="InterPro"/>
</dbReference>
<protein>
    <submittedName>
        <fullName evidence="4">Protein kinase domain</fullName>
    </submittedName>
</protein>
<organism evidence="4 5">
    <name type="scientific">Arabidopsis thaliana x Arabidopsis arenosa</name>
    <dbReference type="NCBI Taxonomy" id="1240361"/>
    <lineage>
        <taxon>Eukaryota</taxon>
        <taxon>Viridiplantae</taxon>
        <taxon>Streptophyta</taxon>
        <taxon>Embryophyta</taxon>
        <taxon>Tracheophyta</taxon>
        <taxon>Spermatophyta</taxon>
        <taxon>Magnoliopsida</taxon>
        <taxon>eudicotyledons</taxon>
        <taxon>Gunneridae</taxon>
        <taxon>Pentapetalae</taxon>
        <taxon>rosids</taxon>
        <taxon>malvids</taxon>
        <taxon>Brassicales</taxon>
        <taxon>Brassicaceae</taxon>
        <taxon>Camelineae</taxon>
        <taxon>Arabidopsis</taxon>
    </lineage>
</organism>
<evidence type="ECO:0000256" key="1">
    <source>
        <dbReference type="ARBA" id="ARBA00004236"/>
    </source>
</evidence>
<dbReference type="InterPro" id="IPR050823">
    <property type="entry name" value="Plant_Ser_Thr_Prot_Kinase"/>
</dbReference>
<comment type="subcellular location">
    <subcellularLocation>
        <location evidence="1">Cell membrane</location>
    </subcellularLocation>
</comment>
<keyword evidence="2" id="KW-1003">Cell membrane</keyword>
<dbReference type="Pfam" id="PF07714">
    <property type="entry name" value="PK_Tyr_Ser-Thr"/>
    <property type="match status" value="1"/>
</dbReference>
<dbReference type="GO" id="GO:0004672">
    <property type="term" value="F:protein kinase activity"/>
    <property type="evidence" value="ECO:0007669"/>
    <property type="project" value="InterPro"/>
</dbReference>
<keyword evidence="4" id="KW-0418">Kinase</keyword>